<gene>
    <name evidence="2" type="ORF">AAHA92_23010</name>
</gene>
<dbReference type="AlphaFoldDB" id="A0ABD1GRN1"/>
<evidence type="ECO:0000313" key="2">
    <source>
        <dbReference type="EMBL" id="KAL1546410.1"/>
    </source>
</evidence>
<dbReference type="EMBL" id="JBEAFC010000008">
    <property type="protein sequence ID" value="KAL1546410.1"/>
    <property type="molecule type" value="Genomic_DNA"/>
</dbReference>
<feature type="region of interest" description="Disordered" evidence="1">
    <location>
        <begin position="78"/>
        <end position="152"/>
    </location>
</feature>
<accession>A0ABD1GRN1</accession>
<feature type="compositionally biased region" description="Polar residues" evidence="1">
    <location>
        <begin position="143"/>
        <end position="152"/>
    </location>
</feature>
<evidence type="ECO:0000256" key="1">
    <source>
        <dbReference type="SAM" id="MobiDB-lite"/>
    </source>
</evidence>
<dbReference type="Proteomes" id="UP001567538">
    <property type="component" value="Unassembled WGS sequence"/>
</dbReference>
<proteinExistence type="predicted"/>
<feature type="compositionally biased region" description="Polar residues" evidence="1">
    <location>
        <begin position="106"/>
        <end position="135"/>
    </location>
</feature>
<protein>
    <submittedName>
        <fullName evidence="2">Uncharacterized protein</fullName>
    </submittedName>
</protein>
<comment type="caution">
    <text evidence="2">The sequence shown here is derived from an EMBL/GenBank/DDBJ whole genome shotgun (WGS) entry which is preliminary data.</text>
</comment>
<sequence length="152" mass="16021">MSYMDTFVTYIHHGGELLDDNGLKIYIGGKKIGDESVGVVERAVAGKERGVEGAVAGKERGVEGIVAGKEKGVERVVTGKEKGVEGVVAGDGSEKKRGRKPKAPSEQISGQPSGHDSQSSMKNLSQSLDLVTQPLQRKRPTRSIGTSQACTS</sequence>
<organism evidence="2 3">
    <name type="scientific">Salvia divinorum</name>
    <name type="common">Maria pastora</name>
    <name type="synonym">Diviner's sage</name>
    <dbReference type="NCBI Taxonomy" id="28513"/>
    <lineage>
        <taxon>Eukaryota</taxon>
        <taxon>Viridiplantae</taxon>
        <taxon>Streptophyta</taxon>
        <taxon>Embryophyta</taxon>
        <taxon>Tracheophyta</taxon>
        <taxon>Spermatophyta</taxon>
        <taxon>Magnoliopsida</taxon>
        <taxon>eudicotyledons</taxon>
        <taxon>Gunneridae</taxon>
        <taxon>Pentapetalae</taxon>
        <taxon>asterids</taxon>
        <taxon>lamiids</taxon>
        <taxon>Lamiales</taxon>
        <taxon>Lamiaceae</taxon>
        <taxon>Nepetoideae</taxon>
        <taxon>Mentheae</taxon>
        <taxon>Salviinae</taxon>
        <taxon>Salvia</taxon>
        <taxon>Salvia subgen. Calosphace</taxon>
    </lineage>
</organism>
<reference evidence="2 3" key="1">
    <citation type="submission" date="2024-06" db="EMBL/GenBank/DDBJ databases">
        <title>A chromosome level genome sequence of Diviner's sage (Salvia divinorum).</title>
        <authorList>
            <person name="Ford S.A."/>
            <person name="Ro D.-K."/>
            <person name="Ness R.W."/>
            <person name="Phillips M.A."/>
        </authorList>
    </citation>
    <scope>NUCLEOTIDE SEQUENCE [LARGE SCALE GENOMIC DNA]</scope>
    <source>
        <strain evidence="2">SAF-2024a</strain>
        <tissue evidence="2">Leaf</tissue>
    </source>
</reference>
<name>A0ABD1GRN1_SALDI</name>
<evidence type="ECO:0000313" key="3">
    <source>
        <dbReference type="Proteomes" id="UP001567538"/>
    </source>
</evidence>
<keyword evidence="3" id="KW-1185">Reference proteome</keyword>